<evidence type="ECO:0000313" key="1">
    <source>
        <dbReference type="EMBL" id="KKK97465.1"/>
    </source>
</evidence>
<protein>
    <submittedName>
        <fullName evidence="1">Uncharacterized protein</fullName>
    </submittedName>
</protein>
<name>A0A0F9AGQ5_9ZZZZ</name>
<accession>A0A0F9AGQ5</accession>
<dbReference type="AlphaFoldDB" id="A0A0F9AGQ5"/>
<sequence length="65" mass="7155">MGRRLATEQVLLQGGGVDFDSSKTLILILRPSPYRDFGVDLLVNPLVFTKHAPKFSEKSNGHPSC</sequence>
<gene>
    <name evidence="1" type="ORF">LCGC14_2652490</name>
</gene>
<feature type="non-terminal residue" evidence="1">
    <location>
        <position position="65"/>
    </location>
</feature>
<proteinExistence type="predicted"/>
<reference evidence="1" key="1">
    <citation type="journal article" date="2015" name="Nature">
        <title>Complex archaea that bridge the gap between prokaryotes and eukaryotes.</title>
        <authorList>
            <person name="Spang A."/>
            <person name="Saw J.H."/>
            <person name="Jorgensen S.L."/>
            <person name="Zaremba-Niedzwiedzka K."/>
            <person name="Martijn J."/>
            <person name="Lind A.E."/>
            <person name="van Eijk R."/>
            <person name="Schleper C."/>
            <person name="Guy L."/>
            <person name="Ettema T.J."/>
        </authorList>
    </citation>
    <scope>NUCLEOTIDE SEQUENCE</scope>
</reference>
<organism evidence="1">
    <name type="scientific">marine sediment metagenome</name>
    <dbReference type="NCBI Taxonomy" id="412755"/>
    <lineage>
        <taxon>unclassified sequences</taxon>
        <taxon>metagenomes</taxon>
        <taxon>ecological metagenomes</taxon>
    </lineage>
</organism>
<comment type="caution">
    <text evidence="1">The sequence shown here is derived from an EMBL/GenBank/DDBJ whole genome shotgun (WGS) entry which is preliminary data.</text>
</comment>
<dbReference type="EMBL" id="LAZR01046041">
    <property type="protein sequence ID" value="KKK97465.1"/>
    <property type="molecule type" value="Genomic_DNA"/>
</dbReference>